<feature type="coiled-coil region" evidence="4">
    <location>
        <begin position="70"/>
        <end position="276"/>
    </location>
</feature>
<feature type="region of interest" description="Disordered" evidence="5">
    <location>
        <begin position="1864"/>
        <end position="1911"/>
    </location>
</feature>
<feature type="compositionally biased region" description="Polar residues" evidence="5">
    <location>
        <begin position="1196"/>
        <end position="1210"/>
    </location>
</feature>
<accession>A0A2C5X2H5</accession>
<comment type="caution">
    <text evidence="9">The sequence shown here is derived from an EMBL/GenBank/DDBJ whole genome shotgun (WGS) entry which is preliminary data.</text>
</comment>
<organism evidence="9 10">
    <name type="scientific">Ceratocystis fimbriata CBS 114723</name>
    <dbReference type="NCBI Taxonomy" id="1035309"/>
    <lineage>
        <taxon>Eukaryota</taxon>
        <taxon>Fungi</taxon>
        <taxon>Dikarya</taxon>
        <taxon>Ascomycota</taxon>
        <taxon>Pezizomycotina</taxon>
        <taxon>Sordariomycetes</taxon>
        <taxon>Hypocreomycetidae</taxon>
        <taxon>Microascales</taxon>
        <taxon>Ceratocystidaceae</taxon>
        <taxon>Ceratocystis</taxon>
    </lineage>
</organism>
<evidence type="ECO:0000259" key="6">
    <source>
        <dbReference type="Pfam" id="PF07926"/>
    </source>
</evidence>
<sequence>MAAAAVDTAYLAGHLGLPVTSVDALPSDEATVAFLKAVAVKAKEFDDLYSSKIRVDIELENAVIGSESRCQAFKATADNALKEVETLNQKLKEEETIRLSLQNELQALKSTYADAESEIRTLRDRVETLQESSRANMALFESHSSREKELSEELAQQHQKNVQLSKEVSLLQQTAQTAQSATSTAKYRAEMLQQQLDLAQKNSDWLETEVKTKSAEALKYRKEKGARIAELQRENDDARAEIESLNRTGKQLRDRLDAAQAKAEDTMLKMQRQQESFARTEESYKQELENQRRLVDMSDQLSRKHQDRLQEMELDKERIRDNYENETNTIRVELEKERQTVADFEAKIAELESQIDEMQARLDQPAANDPPMTPRANTLGRAMSPFATPGSMRRGAGITATQAVEELFKVKGQLKSEQRRNEHLTNELDNVVALLEAKAPQINELQEENEAVKAELERMSQLSTENFADRDNALRASRKAQAALSTAQAEAMILRTQLRDLSTQIQMLVFNIHALETGVDQLTNEEKDRFEQLSKGVLSEEALSDMSDTNQYVTERFVVFKDIKELQQKNSELLHLTRELVNKMESEEAIAEKNLAIEDHQAVEQLQKELEYTTDETRSLKATMESYKSERDMFRRLLQQRSTASELGSLLGEEDRLPLASIETNGGAGREIDQQVSKSAIQELQVTFDNFREEQTSVRETLNNQIRQLSSEKNSLQSEIVKVSSQLRFETERYEMLHSNYVAVQSEMAEVQKRNQSYAEVAARQDIRTQQVAEELVESRGLLESMRNEAANLKAEKKLWKDIQERLTKDNEGLMEEKSRLSNLLSSQQSLLNEKDLAEAENRRKSQTRMEALESELTTLKHALNKEIEENKQLQLRKEFDNREAQKRIDDLSKSLSQAREDHVSAKTARDQLQARVDELSINLRNAEDRAGRLAPRPTPRPGMAMEAAATNDEDTEQRILDLENEIGDLKRDLELAQAQVENSLAQVEQYKQISQNAEESLMELTSTVEILQQETDKSVANKEAHIKELLQRIEEISSELANSNTQLSSLRDSQGELTRRFEDEKIILQEEISRFKEQAERHSEEKKYHQQDLRAQADIAAKAQQDYEVELVKHAEAAKLVQSLRTECNQVKSEAASLRADAESAKVTLSQSQASWEERRTQMEREINELAARREDLNQQNKILHEQLDSVTNQISALQQSRSQTTPSDTAAAAGTAANHDVEALRELNSYLRREKEIAEVQFDLKVQETKRLQQQLEYAQSQVDDARLKLEQERQSQSESNKSSLSHQDLMAKLNELNLYRESSVTLRNELTTVRAQLTEKNVKIEDLESKLSPLESTIEDLRTQKTYLEDEIKQIQEDRDRWQKRTEGILTKYGRVDPAEMDQLKQKITELEAQCNAHKESSDPLHAKIAELEGEKARWYETREKIVAQAKERSRKLTSEKNDALSEKSQAEAQLVTVTSELASAKASLEMSQQQIGQLQSDIANYEKQLQQLQAQAATASEITPTPAPAPAPTTTDSEAMAVDSAGDSNAAQTILSLQSQINTLTEQLAEVTARKTTAESQLESLKQELQATSLERTDALQKLETATGAISDLTAQVEASAASSGSNTAPTEAPALVSGQTLSEEEKKVLEERVSAAQKEAADAKQRLEEIETKINETVKARSDKMREALNNKLKESKQKLQEDFEVRLNQERVIWEAEHKDSSAEGMSPVKVSQHIPSAQALTSAAESDGAKIKTEGAHDFEAALQHINGLGDEEMRSFLSQNTTLRSIMSHNLRKQVTNESAKVKSEVEQNLKAEYDQKIAQAREQGQLMEAKKSTVRSNMQENKLRISQHRLDLVEAASKDTPQKPVVEVWAVVKDSRPPPVSRATATAASGSVPGTPASATAKANGTPASLQAQGKTPSFGNSAQAINKAANGQVLGQGSVATTPTPNAPKALQPHPSLPRPMMASGLNGPASTGLAVSHNPFAATMNTNNVKAVVNPFATPAAGSVPVSQQATVPSQAITTQALTQGQPAGAANPTTGPTQQQQHQQQQQQQHQAQKQQAQQQQGFGAGTTGQTAPPASQLPTPAVSQIPRTSGLPVLRGGGNQRGRGSGMRGRGGGHQRGGLNAAAPDFQAGTKRPNDGSNIGGAKRVRGGGNAGH</sequence>
<proteinExistence type="predicted"/>
<feature type="coiled-coil region" evidence="4">
    <location>
        <begin position="1313"/>
        <end position="1404"/>
    </location>
</feature>
<comment type="subcellular location">
    <subcellularLocation>
        <location evidence="1">Nucleus</location>
    </subcellularLocation>
</comment>
<evidence type="ECO:0000313" key="10">
    <source>
        <dbReference type="Proteomes" id="UP000222788"/>
    </source>
</evidence>
<gene>
    <name evidence="9" type="primary">MLP1</name>
    <name evidence="9" type="ORF">CFIMG_000020RA</name>
</gene>
<feature type="compositionally biased region" description="Low complexity" evidence="5">
    <location>
        <begin position="2024"/>
        <end position="2067"/>
    </location>
</feature>
<feature type="region of interest" description="Disordered" evidence="5">
    <location>
        <begin position="2014"/>
        <end position="2146"/>
    </location>
</feature>
<dbReference type="Gene3D" id="1.10.287.1490">
    <property type="match status" value="2"/>
</dbReference>
<reference evidence="9 10" key="2">
    <citation type="journal article" date="2013" name="IMA Fungus">
        <title>IMA Genome-F 1: Ceratocystis fimbriata: Draft nuclear genome sequence for the plant pathogen, Ceratocystis fimbriata.</title>
        <authorList>
            <person name="Wilken P.M."/>
            <person name="Steenkamp E.T."/>
            <person name="Wingfield M.J."/>
            <person name="de Beer Z.W."/>
            <person name="Wingfield B.D."/>
        </authorList>
    </citation>
    <scope>NUCLEOTIDE SEQUENCE [LARGE SCALE GENOMIC DNA]</scope>
    <source>
        <strain evidence="9 10">CBS 114723</strain>
    </source>
</reference>
<dbReference type="InterPro" id="IPR012929">
    <property type="entry name" value="Nucleoprot-TPR/MLP1-2_dom"/>
</dbReference>
<dbReference type="GO" id="GO:0005643">
    <property type="term" value="C:nuclear pore"/>
    <property type="evidence" value="ECO:0007669"/>
    <property type="project" value="TreeGrafter"/>
</dbReference>
<dbReference type="OrthoDB" id="343070at2759"/>
<dbReference type="GO" id="GO:0006606">
    <property type="term" value="P:protein import into nucleus"/>
    <property type="evidence" value="ECO:0007669"/>
    <property type="project" value="InterPro"/>
</dbReference>
<feature type="coiled-coil region" evidence="4">
    <location>
        <begin position="692"/>
        <end position="726"/>
    </location>
</feature>
<evidence type="ECO:0000256" key="4">
    <source>
        <dbReference type="SAM" id="Coils"/>
    </source>
</evidence>
<feature type="coiled-coil region" evidence="4">
    <location>
        <begin position="563"/>
        <end position="623"/>
    </location>
</feature>
<feature type="compositionally biased region" description="Polar residues" evidence="5">
    <location>
        <begin position="1886"/>
        <end position="1911"/>
    </location>
</feature>
<reference evidence="9 10" key="1">
    <citation type="journal article" date="2013" name="Fungal Biol.">
        <title>Analysis of microsatellite markers in the genome of the plant pathogen Ceratocystis fimbriata.</title>
        <authorList>
            <person name="Simpson M.C."/>
            <person name="Wilken P.M."/>
            <person name="Coetzee M.P."/>
            <person name="Wingfield M.J."/>
            <person name="Wingfield B.D."/>
        </authorList>
    </citation>
    <scope>NUCLEOTIDE SEQUENCE [LARGE SCALE GENOMIC DNA]</scope>
    <source>
        <strain evidence="9 10">CBS 114723</strain>
    </source>
</reference>
<dbReference type="InterPro" id="IPR057577">
    <property type="entry name" value="Nucleoprot-TPR/MLP1_dom"/>
</dbReference>
<evidence type="ECO:0000259" key="7">
    <source>
        <dbReference type="Pfam" id="PF25481"/>
    </source>
</evidence>
<feature type="domain" description="NUA/TPR/MLP1-2-like" evidence="8">
    <location>
        <begin position="477"/>
        <end position="589"/>
    </location>
</feature>
<keyword evidence="2 4" id="KW-0175">Coiled coil</keyword>
<dbReference type="STRING" id="1035309.A0A2C5X2H5"/>
<dbReference type="PANTHER" id="PTHR18898:SF2">
    <property type="entry name" value="NUCLEOPROTEIN TPR"/>
    <property type="match status" value="1"/>
</dbReference>
<feature type="region of interest" description="Disordered" evidence="5">
    <location>
        <begin position="1500"/>
        <end position="1521"/>
    </location>
</feature>
<feature type="coiled-coil region" evidence="4">
    <location>
        <begin position="1792"/>
        <end position="1819"/>
    </location>
</feature>
<keyword evidence="10" id="KW-1185">Reference proteome</keyword>
<name>A0A2C5X2H5_9PEZI</name>
<feature type="domain" description="Nucleoprotein TPR/MPL1" evidence="7">
    <location>
        <begin position="181"/>
        <end position="258"/>
    </location>
</feature>
<evidence type="ECO:0000256" key="3">
    <source>
        <dbReference type="ARBA" id="ARBA00023242"/>
    </source>
</evidence>
<feature type="coiled-coil region" evidence="4">
    <location>
        <begin position="302"/>
        <end position="368"/>
    </location>
</feature>
<feature type="coiled-coil region" evidence="4">
    <location>
        <begin position="1624"/>
        <end position="1691"/>
    </location>
</feature>
<evidence type="ECO:0000256" key="2">
    <source>
        <dbReference type="ARBA" id="ARBA00023054"/>
    </source>
</evidence>
<dbReference type="PANTHER" id="PTHR18898">
    <property type="entry name" value="NUCLEOPROTEIN TPR-RELATED"/>
    <property type="match status" value="1"/>
</dbReference>
<evidence type="ECO:0000256" key="1">
    <source>
        <dbReference type="ARBA" id="ARBA00004123"/>
    </source>
</evidence>
<feature type="coiled-coil region" evidence="4">
    <location>
        <begin position="1538"/>
        <end position="1586"/>
    </location>
</feature>
<feature type="domain" description="Nucleoprotein TPR/MLP1-2" evidence="6">
    <location>
        <begin position="1065"/>
        <end position="1192"/>
    </location>
</feature>
<keyword evidence="3" id="KW-0539">Nucleus</keyword>
<feature type="coiled-coil region" evidence="4">
    <location>
        <begin position="414"/>
        <end position="504"/>
    </location>
</feature>
<dbReference type="Proteomes" id="UP000222788">
    <property type="component" value="Unassembled WGS sequence"/>
</dbReference>
<protein>
    <submittedName>
        <fullName evidence="9">Protein MLP1-like protein</fullName>
    </submittedName>
</protein>
<dbReference type="GO" id="GO:0017056">
    <property type="term" value="F:structural constituent of nuclear pore"/>
    <property type="evidence" value="ECO:0007669"/>
    <property type="project" value="TreeGrafter"/>
</dbReference>
<dbReference type="InterPro" id="IPR057974">
    <property type="entry name" value="NUA/TPR/MLP1-2-like_dom"/>
</dbReference>
<feature type="compositionally biased region" description="Polar residues" evidence="5">
    <location>
        <begin position="2069"/>
        <end position="2080"/>
    </location>
</feature>
<evidence type="ECO:0000313" key="9">
    <source>
        <dbReference type="EMBL" id="PHH55249.1"/>
    </source>
</evidence>
<feature type="coiled-coil region" evidence="4">
    <location>
        <begin position="776"/>
        <end position="1086"/>
    </location>
</feature>
<feature type="compositionally biased region" description="Basic and acidic residues" evidence="5">
    <location>
        <begin position="1433"/>
        <end position="1453"/>
    </location>
</feature>
<feature type="region of interest" description="Disordered" evidence="5">
    <location>
        <begin position="1196"/>
        <end position="1219"/>
    </location>
</feature>
<dbReference type="Pfam" id="PF25785">
    <property type="entry name" value="TPR"/>
    <property type="match status" value="1"/>
</dbReference>
<evidence type="ECO:0000259" key="8">
    <source>
        <dbReference type="Pfam" id="PF25785"/>
    </source>
</evidence>
<feature type="region of interest" description="Disordered" evidence="5">
    <location>
        <begin position="1433"/>
        <end position="1455"/>
    </location>
</feature>
<dbReference type="GO" id="GO:0006406">
    <property type="term" value="P:mRNA export from nucleus"/>
    <property type="evidence" value="ECO:0007669"/>
    <property type="project" value="TreeGrafter"/>
</dbReference>
<dbReference type="EMBL" id="APWK03000014">
    <property type="protein sequence ID" value="PHH55249.1"/>
    <property type="molecule type" value="Genomic_DNA"/>
</dbReference>
<evidence type="ECO:0000256" key="5">
    <source>
        <dbReference type="SAM" id="MobiDB-lite"/>
    </source>
</evidence>
<feature type="compositionally biased region" description="Gly residues" evidence="5">
    <location>
        <begin position="2088"/>
        <end position="2109"/>
    </location>
</feature>
<dbReference type="Pfam" id="PF25481">
    <property type="entry name" value="Nucleoprot-TPR"/>
    <property type="match status" value="1"/>
</dbReference>
<dbReference type="Pfam" id="PF07926">
    <property type="entry name" value="TPR_MLP1_2"/>
    <property type="match status" value="1"/>
</dbReference>